<proteinExistence type="predicted"/>
<feature type="region of interest" description="Disordered" evidence="1">
    <location>
        <begin position="39"/>
        <end position="67"/>
    </location>
</feature>
<protein>
    <recommendedName>
        <fullName evidence="2">FCP1 homology domain-containing protein</fullName>
    </recommendedName>
</protein>
<feature type="domain" description="FCP1 homology" evidence="2">
    <location>
        <begin position="358"/>
        <end position="529"/>
    </location>
</feature>
<dbReference type="Pfam" id="PF03031">
    <property type="entry name" value="NIF"/>
    <property type="match status" value="1"/>
</dbReference>
<gene>
    <name evidence="3" type="ORF">QBC47DRAFT_368681</name>
</gene>
<feature type="compositionally biased region" description="Acidic residues" evidence="1">
    <location>
        <begin position="629"/>
        <end position="648"/>
    </location>
</feature>
<evidence type="ECO:0000313" key="3">
    <source>
        <dbReference type="EMBL" id="KAK1760951.1"/>
    </source>
</evidence>
<dbReference type="SUPFAM" id="SSF56784">
    <property type="entry name" value="HAD-like"/>
    <property type="match status" value="1"/>
</dbReference>
<keyword evidence="4" id="KW-1185">Reference proteome</keyword>
<dbReference type="SMART" id="SM00577">
    <property type="entry name" value="CPDc"/>
    <property type="match status" value="1"/>
</dbReference>
<feature type="region of interest" description="Disordered" evidence="1">
    <location>
        <begin position="597"/>
        <end position="648"/>
    </location>
</feature>
<feature type="compositionally biased region" description="Low complexity" evidence="1">
    <location>
        <begin position="264"/>
        <end position="273"/>
    </location>
</feature>
<dbReference type="InterPro" id="IPR004274">
    <property type="entry name" value="FCP1_dom"/>
</dbReference>
<organism evidence="3 4">
    <name type="scientific">Echria macrotheca</name>
    <dbReference type="NCBI Taxonomy" id="438768"/>
    <lineage>
        <taxon>Eukaryota</taxon>
        <taxon>Fungi</taxon>
        <taxon>Dikarya</taxon>
        <taxon>Ascomycota</taxon>
        <taxon>Pezizomycotina</taxon>
        <taxon>Sordariomycetes</taxon>
        <taxon>Sordariomycetidae</taxon>
        <taxon>Sordariales</taxon>
        <taxon>Schizotheciaceae</taxon>
        <taxon>Echria</taxon>
    </lineage>
</organism>
<sequence length="648" mass="70474">MREQNRRFPFRLLLSSVSRFFLGEAHICVSRRDRSNLLDLTGPLSSSQLDKSGRQRQDGKHRSGSLQTTTLPLTFFLQNIPSSTQIQSDTAEGELPRQVVRPPAMAGYEPYGRKYEEPEGWSYGNDSYSQDGSLVNNRRPTAHEATPDKGPETTSFAYHGPSYHPPPIPSTSFPPSIFPDNPGYFPALISPYTPHFPYMRFPEPFIAALNPMVFSAFVPTTQSNDTPEHTSHQPASGPTETKSKPPKKKGKKYKGIMRRDRKAAAAASSSSTSHPDTNNSGARSAAMENTGTESAGTKRKATKISRTKRSGTKSSGTKTPAAAPKRDAIQPPSLKSGGVPNPTPAYLARTALEPVSSPTFRPLLVVIDLNGTLLYRPNSRSAPVGFVERPHARRFLAYCIDTFHVVIWSSAQPQNVDKMCRQLLNNSPHTPSDLVAVWGRDRFGLTKEDFLRRTQCYKRLTSLWTDPTVAASHPSPNGVWDQSNTVLIDDSAEKARSEPHNAITLPAFEGDMAETPQILPLVHDYLNALASQMDVSKYIRAHPFRVDMVSTADTTHPGDTIPVADTAPVVDTSPLVAAAATEGTPPAIDASAVDTISAAATTGTDPDADPGTHSADTGDEEMQPRMEGSEDSEDSEGSEGLEDQEIQA</sequence>
<feature type="compositionally biased region" description="Basic residues" evidence="1">
    <location>
        <begin position="244"/>
        <end position="261"/>
    </location>
</feature>
<dbReference type="InterPro" id="IPR050365">
    <property type="entry name" value="TIM50"/>
</dbReference>
<evidence type="ECO:0000256" key="1">
    <source>
        <dbReference type="SAM" id="MobiDB-lite"/>
    </source>
</evidence>
<feature type="region of interest" description="Disordered" evidence="1">
    <location>
        <begin position="122"/>
        <end position="157"/>
    </location>
</feature>
<feature type="compositionally biased region" description="Low complexity" evidence="1">
    <location>
        <begin position="598"/>
        <end position="612"/>
    </location>
</feature>
<evidence type="ECO:0000313" key="4">
    <source>
        <dbReference type="Proteomes" id="UP001239445"/>
    </source>
</evidence>
<reference evidence="3" key="1">
    <citation type="submission" date="2023-06" db="EMBL/GenBank/DDBJ databases">
        <title>Genome-scale phylogeny and comparative genomics of the fungal order Sordariales.</title>
        <authorList>
            <consortium name="Lawrence Berkeley National Laboratory"/>
            <person name="Hensen N."/>
            <person name="Bonometti L."/>
            <person name="Westerberg I."/>
            <person name="Brannstrom I.O."/>
            <person name="Guillou S."/>
            <person name="Cros-Aarteil S."/>
            <person name="Calhoun S."/>
            <person name="Haridas S."/>
            <person name="Kuo A."/>
            <person name="Mondo S."/>
            <person name="Pangilinan J."/>
            <person name="Riley R."/>
            <person name="Labutti K."/>
            <person name="Andreopoulos B."/>
            <person name="Lipzen A."/>
            <person name="Chen C."/>
            <person name="Yanf M."/>
            <person name="Daum C."/>
            <person name="Ng V."/>
            <person name="Clum A."/>
            <person name="Steindorff A."/>
            <person name="Ohm R."/>
            <person name="Martin F."/>
            <person name="Silar P."/>
            <person name="Natvig D."/>
            <person name="Lalanne C."/>
            <person name="Gautier V."/>
            <person name="Ament-Velasquez S.L."/>
            <person name="Kruys A."/>
            <person name="Hutchinson M.I."/>
            <person name="Powell A.J."/>
            <person name="Barry K."/>
            <person name="Miller A.N."/>
            <person name="Grigoriev I.V."/>
            <person name="Debuchy R."/>
            <person name="Gladieux P."/>
            <person name="Thoren M.H."/>
            <person name="Johannesson H."/>
        </authorList>
    </citation>
    <scope>NUCLEOTIDE SEQUENCE</scope>
    <source>
        <strain evidence="3">PSN4</strain>
    </source>
</reference>
<feature type="region of interest" description="Disordered" evidence="1">
    <location>
        <begin position="220"/>
        <end position="342"/>
    </location>
</feature>
<dbReference type="InterPro" id="IPR023214">
    <property type="entry name" value="HAD_sf"/>
</dbReference>
<dbReference type="PANTHER" id="PTHR12210">
    <property type="entry name" value="DULLARD PROTEIN PHOSPHATASE"/>
    <property type="match status" value="1"/>
</dbReference>
<dbReference type="Proteomes" id="UP001239445">
    <property type="component" value="Unassembled WGS sequence"/>
</dbReference>
<name>A0AAJ0BML2_9PEZI</name>
<accession>A0AAJ0BML2</accession>
<feature type="compositionally biased region" description="Basic and acidic residues" evidence="1">
    <location>
        <begin position="141"/>
        <end position="151"/>
    </location>
</feature>
<dbReference type="AlphaFoldDB" id="A0AAJ0BML2"/>
<dbReference type="EMBL" id="MU839827">
    <property type="protein sequence ID" value="KAK1760951.1"/>
    <property type="molecule type" value="Genomic_DNA"/>
</dbReference>
<dbReference type="PROSITE" id="PS50969">
    <property type="entry name" value="FCP1"/>
    <property type="match status" value="1"/>
</dbReference>
<feature type="compositionally biased region" description="Polar residues" evidence="1">
    <location>
        <begin position="274"/>
        <end position="295"/>
    </location>
</feature>
<comment type="caution">
    <text evidence="3">The sequence shown here is derived from an EMBL/GenBank/DDBJ whole genome shotgun (WGS) entry which is preliminary data.</text>
</comment>
<feature type="compositionally biased region" description="Basic residues" evidence="1">
    <location>
        <begin position="297"/>
        <end position="311"/>
    </location>
</feature>
<feature type="compositionally biased region" description="Polar residues" evidence="1">
    <location>
        <begin position="124"/>
        <end position="139"/>
    </location>
</feature>
<dbReference type="InterPro" id="IPR036412">
    <property type="entry name" value="HAD-like_sf"/>
</dbReference>
<evidence type="ECO:0000259" key="2">
    <source>
        <dbReference type="PROSITE" id="PS50969"/>
    </source>
</evidence>
<dbReference type="Gene3D" id="3.40.50.1000">
    <property type="entry name" value="HAD superfamily/HAD-like"/>
    <property type="match status" value="1"/>
</dbReference>
<feature type="compositionally biased region" description="Basic and acidic residues" evidence="1">
    <location>
        <begin position="51"/>
        <end position="61"/>
    </location>
</feature>